<evidence type="ECO:0000256" key="1">
    <source>
        <dbReference type="SAM" id="SignalP"/>
    </source>
</evidence>
<keyword evidence="4" id="KW-1185">Reference proteome</keyword>
<dbReference type="InterPro" id="IPR002372">
    <property type="entry name" value="PQQ_rpt_dom"/>
</dbReference>
<feature type="domain" description="Pyrrolo-quinoline quinone repeat" evidence="2">
    <location>
        <begin position="47"/>
        <end position="150"/>
    </location>
</feature>
<name>A0A5C6ETD4_9BACT</name>
<feature type="chain" id="PRO_5023120024" evidence="1">
    <location>
        <begin position="22"/>
        <end position="428"/>
    </location>
</feature>
<keyword evidence="1" id="KW-0732">Signal</keyword>
<evidence type="ECO:0000259" key="2">
    <source>
        <dbReference type="Pfam" id="PF13360"/>
    </source>
</evidence>
<dbReference type="InterPro" id="IPR011047">
    <property type="entry name" value="Quinoprotein_ADH-like_sf"/>
</dbReference>
<evidence type="ECO:0000313" key="3">
    <source>
        <dbReference type="EMBL" id="TWU51644.1"/>
    </source>
</evidence>
<dbReference type="AlphaFoldDB" id="A0A5C6ETD4"/>
<feature type="domain" description="Pyrrolo-quinoline quinone repeat" evidence="2">
    <location>
        <begin position="299"/>
        <end position="418"/>
    </location>
</feature>
<dbReference type="EMBL" id="SJPX01000003">
    <property type="protein sequence ID" value="TWU51644.1"/>
    <property type="molecule type" value="Genomic_DNA"/>
</dbReference>
<feature type="signal peptide" evidence="1">
    <location>
        <begin position="1"/>
        <end position="21"/>
    </location>
</feature>
<evidence type="ECO:0000313" key="4">
    <source>
        <dbReference type="Proteomes" id="UP000317977"/>
    </source>
</evidence>
<dbReference type="Proteomes" id="UP000317977">
    <property type="component" value="Unassembled WGS sequence"/>
</dbReference>
<dbReference type="Gene3D" id="2.40.128.630">
    <property type="match status" value="1"/>
</dbReference>
<comment type="caution">
    <text evidence="3">The sequence shown here is derived from an EMBL/GenBank/DDBJ whole genome shotgun (WGS) entry which is preliminary data.</text>
</comment>
<feature type="domain" description="Pyrrolo-quinoline quinone repeat" evidence="2">
    <location>
        <begin position="167"/>
        <end position="243"/>
    </location>
</feature>
<gene>
    <name evidence="3" type="ORF">Poly59_32380</name>
</gene>
<dbReference type="Gene3D" id="2.130.10.10">
    <property type="entry name" value="YVTN repeat-like/Quinoprotein amine dehydrogenase"/>
    <property type="match status" value="1"/>
</dbReference>
<reference evidence="3 4" key="1">
    <citation type="submission" date="2019-02" db="EMBL/GenBank/DDBJ databases">
        <title>Deep-cultivation of Planctomycetes and their phenomic and genomic characterization uncovers novel biology.</title>
        <authorList>
            <person name="Wiegand S."/>
            <person name="Jogler M."/>
            <person name="Boedeker C."/>
            <person name="Pinto D."/>
            <person name="Vollmers J."/>
            <person name="Rivas-Marin E."/>
            <person name="Kohn T."/>
            <person name="Peeters S.H."/>
            <person name="Heuer A."/>
            <person name="Rast P."/>
            <person name="Oberbeckmann S."/>
            <person name="Bunk B."/>
            <person name="Jeske O."/>
            <person name="Meyerdierks A."/>
            <person name="Storesund J.E."/>
            <person name="Kallscheuer N."/>
            <person name="Luecker S."/>
            <person name="Lage O.M."/>
            <person name="Pohl T."/>
            <person name="Merkel B.J."/>
            <person name="Hornburger P."/>
            <person name="Mueller R.-W."/>
            <person name="Bruemmer F."/>
            <person name="Labrenz M."/>
            <person name="Spormann A.M."/>
            <person name="Op Den Camp H."/>
            <person name="Overmann J."/>
            <person name="Amann R."/>
            <person name="Jetten M.S.M."/>
            <person name="Mascher T."/>
            <person name="Medema M.H."/>
            <person name="Devos D.P."/>
            <person name="Kaster A.-K."/>
            <person name="Ovreas L."/>
            <person name="Rohde M."/>
            <person name="Galperin M.Y."/>
            <person name="Jogler C."/>
        </authorList>
    </citation>
    <scope>NUCLEOTIDE SEQUENCE [LARGE SCALE GENOMIC DNA]</scope>
    <source>
        <strain evidence="3 4">Poly59</strain>
    </source>
</reference>
<dbReference type="Pfam" id="PF13360">
    <property type="entry name" value="PQQ_2"/>
    <property type="match status" value="3"/>
</dbReference>
<dbReference type="PANTHER" id="PTHR34512">
    <property type="entry name" value="CELL SURFACE PROTEIN"/>
    <property type="match status" value="1"/>
</dbReference>
<dbReference type="RefSeq" id="WP_146534955.1">
    <property type="nucleotide sequence ID" value="NZ_SJPX01000003.1"/>
</dbReference>
<dbReference type="SUPFAM" id="SSF50998">
    <property type="entry name" value="Quinoprotein alcohol dehydrogenase-like"/>
    <property type="match status" value="1"/>
</dbReference>
<dbReference type="PANTHER" id="PTHR34512:SF30">
    <property type="entry name" value="OUTER MEMBRANE PROTEIN ASSEMBLY FACTOR BAMB"/>
    <property type="match status" value="1"/>
</dbReference>
<accession>A0A5C6ETD4</accession>
<organism evidence="3 4">
    <name type="scientific">Rubripirellula reticaptiva</name>
    <dbReference type="NCBI Taxonomy" id="2528013"/>
    <lineage>
        <taxon>Bacteria</taxon>
        <taxon>Pseudomonadati</taxon>
        <taxon>Planctomycetota</taxon>
        <taxon>Planctomycetia</taxon>
        <taxon>Pirellulales</taxon>
        <taxon>Pirellulaceae</taxon>
        <taxon>Rubripirellula</taxon>
    </lineage>
</organism>
<dbReference type="InterPro" id="IPR015943">
    <property type="entry name" value="WD40/YVTN_repeat-like_dom_sf"/>
</dbReference>
<sequence precursor="true">MFKPTVLALLVVAASASVAMADWPTFLGGDTQVSEFNPPIEWTPESNITWTADLTGHGQSSPIVIGDNVYITAVDGPMKESNLVMCYSLGDGSKKWEKSFPSSLQVKNDVYTSRAAPSPVADADGVYVFFESGDMVALSPGGDVRWERNLIDDYGKYEGRFGLGGSVAQDDKHLFVLADNDGPAYLAAFEKATGKTAWKTDRSPRISWSSPMMIAIDGKPQVVVSSAGSVDGYDPASGALLWTFDEVGGNTVASPIAAQNNSFLIGASPGRNGEESEGAKQSNLLMKVNAIDGENKYSTEVVWRNTSATSSFGSPLVYREYAYYTNRAGVVYCLDMATGETVYTGRLPESNWATPVGIGEHVFVFGKDGTTAVLANGPELDIVAENRLWTSTGEAQPGNFGGEIQYAVVPLANGFLVRTGSKLVRIGQ</sequence>
<dbReference type="OrthoDB" id="244732at2"/>
<protein>
    <submittedName>
        <fullName evidence="3">Outer membrane biogenesis protein BamB</fullName>
    </submittedName>
</protein>
<proteinExistence type="predicted"/>